<sequence>MSIIERIVLELGPWNWWVIGLILIGLEVLAPGTVFLWFGISAILVGTLALFVDLSWQTSLVIFLVLSFVSLIGGRYLMSRMSSEVGDPGLNRRGSRYIGRRFVLKTPLQQGSGQLSIDDTVWRITGPDLPAGSTVTVERIDGARLVVSPAETDIPKKAS</sequence>
<dbReference type="InterPro" id="IPR002810">
    <property type="entry name" value="NfeD-like_C"/>
</dbReference>
<feature type="transmembrane region" description="Helical" evidence="5">
    <location>
        <begin position="58"/>
        <end position="78"/>
    </location>
</feature>
<dbReference type="InterPro" id="IPR012340">
    <property type="entry name" value="NA-bd_OB-fold"/>
</dbReference>
<feature type="domain" description="NfeD-like C-terminal" evidence="6">
    <location>
        <begin position="96"/>
        <end position="149"/>
    </location>
</feature>
<dbReference type="PANTHER" id="PTHR33507:SF3">
    <property type="entry name" value="INNER MEMBRANE PROTEIN YBBJ"/>
    <property type="match status" value="1"/>
</dbReference>
<comment type="caution">
    <text evidence="7">The sequence shown here is derived from an EMBL/GenBank/DDBJ whole genome shotgun (WGS) entry which is preliminary data.</text>
</comment>
<organism evidence="7 8">
    <name type="scientific">Roseibium aggregatum</name>
    <dbReference type="NCBI Taxonomy" id="187304"/>
    <lineage>
        <taxon>Bacteria</taxon>
        <taxon>Pseudomonadati</taxon>
        <taxon>Pseudomonadota</taxon>
        <taxon>Alphaproteobacteria</taxon>
        <taxon>Hyphomicrobiales</taxon>
        <taxon>Stappiaceae</taxon>
        <taxon>Roseibium</taxon>
    </lineage>
</organism>
<dbReference type="Pfam" id="PF01957">
    <property type="entry name" value="NfeD"/>
    <property type="match status" value="1"/>
</dbReference>
<dbReference type="InterPro" id="IPR052165">
    <property type="entry name" value="Membrane_assoc_protease"/>
</dbReference>
<dbReference type="EMBL" id="JABFCZ010000022">
    <property type="protein sequence ID" value="MBD1548416.1"/>
    <property type="molecule type" value="Genomic_DNA"/>
</dbReference>
<accession>A0A926P1S0</accession>
<dbReference type="Proteomes" id="UP000598467">
    <property type="component" value="Unassembled WGS sequence"/>
</dbReference>
<evidence type="ECO:0000259" key="6">
    <source>
        <dbReference type="Pfam" id="PF01957"/>
    </source>
</evidence>
<keyword evidence="2 5" id="KW-0812">Transmembrane</keyword>
<gene>
    <name evidence="7" type="ORF">HK439_19295</name>
</gene>
<keyword evidence="4 5" id="KW-0472">Membrane</keyword>
<dbReference type="RefSeq" id="WP_190293107.1">
    <property type="nucleotide sequence ID" value="NZ_JABFCZ010000022.1"/>
</dbReference>
<dbReference type="GO" id="GO:0005886">
    <property type="term" value="C:plasma membrane"/>
    <property type="evidence" value="ECO:0007669"/>
    <property type="project" value="TreeGrafter"/>
</dbReference>
<evidence type="ECO:0000256" key="3">
    <source>
        <dbReference type="ARBA" id="ARBA00022989"/>
    </source>
</evidence>
<evidence type="ECO:0000313" key="8">
    <source>
        <dbReference type="Proteomes" id="UP000598467"/>
    </source>
</evidence>
<evidence type="ECO:0000256" key="5">
    <source>
        <dbReference type="SAM" id="Phobius"/>
    </source>
</evidence>
<keyword evidence="3 5" id="KW-1133">Transmembrane helix</keyword>
<reference evidence="7" key="1">
    <citation type="submission" date="2020-05" db="EMBL/GenBank/DDBJ databases">
        <title>Identification of trans-AT polyketide cluster in two marine bacteria, producers of a novel glutaramide-containing polyketide sesbanimide D and analogs.</title>
        <authorList>
            <person name="Kacar D."/>
            <person name="Rodriguez P."/>
            <person name="Canedo L."/>
            <person name="Gonzalez E."/>
            <person name="Galan B."/>
            <person name="De La Calle F."/>
            <person name="Garcia J.L."/>
        </authorList>
    </citation>
    <scope>NUCLEOTIDE SEQUENCE</scope>
    <source>
        <strain evidence="7">PHM038</strain>
    </source>
</reference>
<proteinExistence type="predicted"/>
<dbReference type="Gene3D" id="2.40.50.140">
    <property type="entry name" value="Nucleic acid-binding proteins"/>
    <property type="match status" value="1"/>
</dbReference>
<name>A0A926P1S0_9HYPH</name>
<evidence type="ECO:0000313" key="7">
    <source>
        <dbReference type="EMBL" id="MBD1548416.1"/>
    </source>
</evidence>
<evidence type="ECO:0000256" key="1">
    <source>
        <dbReference type="ARBA" id="ARBA00004141"/>
    </source>
</evidence>
<feature type="transmembrane region" description="Helical" evidence="5">
    <location>
        <begin position="35"/>
        <end position="52"/>
    </location>
</feature>
<evidence type="ECO:0000256" key="2">
    <source>
        <dbReference type="ARBA" id="ARBA00022692"/>
    </source>
</evidence>
<feature type="transmembrane region" description="Helical" evidence="5">
    <location>
        <begin position="14"/>
        <end position="30"/>
    </location>
</feature>
<comment type="subcellular location">
    <subcellularLocation>
        <location evidence="1">Membrane</location>
        <topology evidence="1">Multi-pass membrane protein</topology>
    </subcellularLocation>
</comment>
<protein>
    <submittedName>
        <fullName evidence="7">NfeD family protein</fullName>
    </submittedName>
</protein>
<dbReference type="AlphaFoldDB" id="A0A926P1S0"/>
<evidence type="ECO:0000256" key="4">
    <source>
        <dbReference type="ARBA" id="ARBA00023136"/>
    </source>
</evidence>
<dbReference type="PANTHER" id="PTHR33507">
    <property type="entry name" value="INNER MEMBRANE PROTEIN YBBJ"/>
    <property type="match status" value="1"/>
</dbReference>